<evidence type="ECO:0000256" key="1">
    <source>
        <dbReference type="ARBA" id="ARBA00022741"/>
    </source>
</evidence>
<feature type="region of interest" description="Disordered" evidence="4">
    <location>
        <begin position="12"/>
        <end position="128"/>
    </location>
</feature>
<dbReference type="GO" id="GO:0003777">
    <property type="term" value="F:microtubule motor activity"/>
    <property type="evidence" value="ECO:0007669"/>
    <property type="project" value="InterPro"/>
</dbReference>
<gene>
    <name evidence="6" type="ORF">OTU49_012668</name>
</gene>
<dbReference type="Proteomes" id="UP001445076">
    <property type="component" value="Unassembled WGS sequence"/>
</dbReference>
<evidence type="ECO:0000313" key="6">
    <source>
        <dbReference type="EMBL" id="KAK8721624.1"/>
    </source>
</evidence>
<reference evidence="6 7" key="1">
    <citation type="journal article" date="2024" name="BMC Genomics">
        <title>Genome assembly of redclaw crayfish (Cherax quadricarinatus) provides insights into its immune adaptation and hypoxia tolerance.</title>
        <authorList>
            <person name="Liu Z."/>
            <person name="Zheng J."/>
            <person name="Li H."/>
            <person name="Fang K."/>
            <person name="Wang S."/>
            <person name="He J."/>
            <person name="Zhou D."/>
            <person name="Weng S."/>
            <person name="Chi M."/>
            <person name="Gu Z."/>
            <person name="He J."/>
            <person name="Li F."/>
            <person name="Wang M."/>
        </authorList>
    </citation>
    <scope>NUCLEOTIDE SEQUENCE [LARGE SCALE GENOMIC DNA]</scope>
    <source>
        <strain evidence="6">ZL_2023a</strain>
    </source>
</reference>
<dbReference type="GO" id="GO:0008017">
    <property type="term" value="F:microtubule binding"/>
    <property type="evidence" value="ECO:0007669"/>
    <property type="project" value="InterPro"/>
</dbReference>
<feature type="non-terminal residue" evidence="6">
    <location>
        <position position="1"/>
    </location>
</feature>
<dbReference type="PANTHER" id="PTHR47117">
    <property type="entry name" value="STAR-RELATED LIPID TRANSFER PROTEIN 9"/>
    <property type="match status" value="1"/>
</dbReference>
<organism evidence="6 7">
    <name type="scientific">Cherax quadricarinatus</name>
    <name type="common">Australian red claw crayfish</name>
    <dbReference type="NCBI Taxonomy" id="27406"/>
    <lineage>
        <taxon>Eukaryota</taxon>
        <taxon>Metazoa</taxon>
        <taxon>Ecdysozoa</taxon>
        <taxon>Arthropoda</taxon>
        <taxon>Crustacea</taxon>
        <taxon>Multicrustacea</taxon>
        <taxon>Malacostraca</taxon>
        <taxon>Eumalacostraca</taxon>
        <taxon>Eucarida</taxon>
        <taxon>Decapoda</taxon>
        <taxon>Pleocyemata</taxon>
        <taxon>Astacidea</taxon>
        <taxon>Parastacoidea</taxon>
        <taxon>Parastacidae</taxon>
        <taxon>Cherax</taxon>
    </lineage>
</organism>
<evidence type="ECO:0000256" key="2">
    <source>
        <dbReference type="ARBA" id="ARBA00022840"/>
    </source>
</evidence>
<feature type="domain" description="Kinesin motor" evidence="5">
    <location>
        <begin position="86"/>
        <end position="206"/>
    </location>
</feature>
<evidence type="ECO:0000259" key="5">
    <source>
        <dbReference type="PROSITE" id="PS50067"/>
    </source>
</evidence>
<keyword evidence="2 3" id="KW-0067">ATP-binding</keyword>
<dbReference type="InterPro" id="IPR027417">
    <property type="entry name" value="P-loop_NTPase"/>
</dbReference>
<name>A0AAW0VXI5_CHEQU</name>
<dbReference type="PROSITE" id="PS50067">
    <property type="entry name" value="KINESIN_MOTOR_2"/>
    <property type="match status" value="1"/>
</dbReference>
<evidence type="ECO:0000256" key="3">
    <source>
        <dbReference type="PROSITE-ProRule" id="PRU00283"/>
    </source>
</evidence>
<dbReference type="AlphaFoldDB" id="A0AAW0VXI5"/>
<feature type="compositionally biased region" description="Basic and acidic residues" evidence="4">
    <location>
        <begin position="60"/>
        <end position="105"/>
    </location>
</feature>
<evidence type="ECO:0000256" key="4">
    <source>
        <dbReference type="SAM" id="MobiDB-lite"/>
    </source>
</evidence>
<sequence>FDYAYAHAQAHVTGVGVGQEDASRRPRALAKTRSRKGKQIPSRKGSKQGTADKIYKSHVTNKETGKQEETGKREDEDQKKDSEQGHRKLGKRESESEREGKETVREGVLLECTQSQSEGTQDTSHDNYDQERVYHELGQEVEIATIYGYNACILAYGQSGSGKTYTILGHKDAPGLAPRMCEGLLKRLRERYNPEDICGQDYSITL</sequence>
<accession>A0AAW0VXI5</accession>
<keyword evidence="1 3" id="KW-0547">Nucleotide-binding</keyword>
<dbReference type="Pfam" id="PF00225">
    <property type="entry name" value="Kinesin"/>
    <property type="match status" value="1"/>
</dbReference>
<dbReference type="EMBL" id="JARKIK010000099">
    <property type="protein sequence ID" value="KAK8721624.1"/>
    <property type="molecule type" value="Genomic_DNA"/>
</dbReference>
<proteinExistence type="inferred from homology"/>
<comment type="similarity">
    <text evidence="3">Belongs to the TRAFAC class myosin-kinesin ATPase superfamily. Kinesin family.</text>
</comment>
<dbReference type="InterPro" id="IPR036961">
    <property type="entry name" value="Kinesin_motor_dom_sf"/>
</dbReference>
<dbReference type="GO" id="GO:0007018">
    <property type="term" value="P:microtubule-based movement"/>
    <property type="evidence" value="ECO:0007669"/>
    <property type="project" value="InterPro"/>
</dbReference>
<feature type="compositionally biased region" description="Polar residues" evidence="4">
    <location>
        <begin position="112"/>
        <end position="122"/>
    </location>
</feature>
<dbReference type="Gene3D" id="3.40.850.10">
    <property type="entry name" value="Kinesin motor domain"/>
    <property type="match status" value="1"/>
</dbReference>
<keyword evidence="7" id="KW-1185">Reference proteome</keyword>
<feature type="compositionally biased region" description="Basic residues" evidence="4">
    <location>
        <begin position="25"/>
        <end position="38"/>
    </location>
</feature>
<evidence type="ECO:0000313" key="7">
    <source>
        <dbReference type="Proteomes" id="UP001445076"/>
    </source>
</evidence>
<keyword evidence="3" id="KW-0505">Motor protein</keyword>
<feature type="non-terminal residue" evidence="6">
    <location>
        <position position="206"/>
    </location>
</feature>
<dbReference type="InterPro" id="IPR001752">
    <property type="entry name" value="Kinesin_motor_dom"/>
</dbReference>
<feature type="binding site" evidence="3">
    <location>
        <begin position="157"/>
        <end position="164"/>
    </location>
    <ligand>
        <name>ATP</name>
        <dbReference type="ChEBI" id="CHEBI:30616"/>
    </ligand>
</feature>
<dbReference type="GO" id="GO:0005524">
    <property type="term" value="F:ATP binding"/>
    <property type="evidence" value="ECO:0007669"/>
    <property type="project" value="UniProtKB-UniRule"/>
</dbReference>
<protein>
    <recommendedName>
        <fullName evidence="5">Kinesin motor domain-containing protein</fullName>
    </recommendedName>
</protein>
<comment type="caution">
    <text evidence="6">The sequence shown here is derived from an EMBL/GenBank/DDBJ whole genome shotgun (WGS) entry which is preliminary data.</text>
</comment>
<dbReference type="SUPFAM" id="SSF52540">
    <property type="entry name" value="P-loop containing nucleoside triphosphate hydrolases"/>
    <property type="match status" value="1"/>
</dbReference>